<comment type="subcellular location">
    <subcellularLocation>
        <location evidence="1">Mitochondrion</location>
    </subcellularLocation>
</comment>
<evidence type="ECO:0000313" key="8">
    <source>
        <dbReference type="Proteomes" id="UP000807342"/>
    </source>
</evidence>
<dbReference type="Proteomes" id="UP000807342">
    <property type="component" value="Unassembled WGS sequence"/>
</dbReference>
<dbReference type="Pfam" id="PF04568">
    <property type="entry name" value="IATP"/>
    <property type="match status" value="1"/>
</dbReference>
<feature type="compositionally biased region" description="Polar residues" evidence="6">
    <location>
        <begin position="24"/>
        <end position="35"/>
    </location>
</feature>
<keyword evidence="8" id="KW-1185">Reference proteome</keyword>
<comment type="function">
    <text evidence="4">Inhibits the enzyme activity of ATPase.</text>
</comment>
<evidence type="ECO:0000256" key="6">
    <source>
        <dbReference type="SAM" id="MobiDB-lite"/>
    </source>
</evidence>
<evidence type="ECO:0000256" key="1">
    <source>
        <dbReference type="ARBA" id="ARBA00004173"/>
    </source>
</evidence>
<protein>
    <recommendedName>
        <fullName evidence="4">ATPase inhibitor, mitochondrial</fullName>
    </recommendedName>
</protein>
<organism evidence="7 8">
    <name type="scientific">Macrolepiota fuliginosa MF-IS2</name>
    <dbReference type="NCBI Taxonomy" id="1400762"/>
    <lineage>
        <taxon>Eukaryota</taxon>
        <taxon>Fungi</taxon>
        <taxon>Dikarya</taxon>
        <taxon>Basidiomycota</taxon>
        <taxon>Agaricomycotina</taxon>
        <taxon>Agaricomycetes</taxon>
        <taxon>Agaricomycetidae</taxon>
        <taxon>Agaricales</taxon>
        <taxon>Agaricineae</taxon>
        <taxon>Agaricaceae</taxon>
        <taxon>Macrolepiota</taxon>
    </lineage>
</organism>
<sequence>MLARLTATRRLPQLARVRFASDIRSQGSVAKSPQFSKKEKAHEDQYVREHEQAQLQKLRTEIQKKKAEIDALEKEHNELEKK</sequence>
<keyword evidence="5" id="KW-0175">Coiled coil</keyword>
<dbReference type="GO" id="GO:0042030">
    <property type="term" value="F:ATPase inhibitor activity"/>
    <property type="evidence" value="ECO:0007669"/>
    <property type="project" value="InterPro"/>
</dbReference>
<feature type="coiled-coil region" evidence="5">
    <location>
        <begin position="48"/>
        <end position="82"/>
    </location>
</feature>
<proteinExistence type="inferred from homology"/>
<dbReference type="InterPro" id="IPR007648">
    <property type="entry name" value="ATPase_inhibitor_mt"/>
</dbReference>
<accession>A0A9P5X5L6</accession>
<dbReference type="AlphaFoldDB" id="A0A9P5X5L6"/>
<evidence type="ECO:0000256" key="4">
    <source>
        <dbReference type="RuleBase" id="RU368087"/>
    </source>
</evidence>
<feature type="non-terminal residue" evidence="7">
    <location>
        <position position="82"/>
    </location>
</feature>
<evidence type="ECO:0000313" key="7">
    <source>
        <dbReference type="EMBL" id="KAF9444947.1"/>
    </source>
</evidence>
<evidence type="ECO:0000256" key="3">
    <source>
        <dbReference type="ARBA" id="ARBA00023128"/>
    </source>
</evidence>
<dbReference type="OrthoDB" id="5532350at2759"/>
<reference evidence="7" key="1">
    <citation type="submission" date="2020-11" db="EMBL/GenBank/DDBJ databases">
        <authorList>
            <consortium name="DOE Joint Genome Institute"/>
            <person name="Ahrendt S."/>
            <person name="Riley R."/>
            <person name="Andreopoulos W."/>
            <person name="Labutti K."/>
            <person name="Pangilinan J."/>
            <person name="Ruiz-Duenas F.J."/>
            <person name="Barrasa J.M."/>
            <person name="Sanchez-Garcia M."/>
            <person name="Camarero S."/>
            <person name="Miyauchi S."/>
            <person name="Serrano A."/>
            <person name="Linde D."/>
            <person name="Babiker R."/>
            <person name="Drula E."/>
            <person name="Ayuso-Fernandez I."/>
            <person name="Pacheco R."/>
            <person name="Padilla G."/>
            <person name="Ferreira P."/>
            <person name="Barriuso J."/>
            <person name="Kellner H."/>
            <person name="Castanera R."/>
            <person name="Alfaro M."/>
            <person name="Ramirez L."/>
            <person name="Pisabarro A.G."/>
            <person name="Kuo A."/>
            <person name="Tritt A."/>
            <person name="Lipzen A."/>
            <person name="He G."/>
            <person name="Yan M."/>
            <person name="Ng V."/>
            <person name="Cullen D."/>
            <person name="Martin F."/>
            <person name="Rosso M.-N."/>
            <person name="Henrissat B."/>
            <person name="Hibbett D."/>
            <person name="Martinez A.T."/>
            <person name="Grigoriev I.V."/>
        </authorList>
    </citation>
    <scope>NUCLEOTIDE SEQUENCE</scope>
    <source>
        <strain evidence="7">MF-IS2</strain>
    </source>
</reference>
<comment type="caution">
    <text evidence="7">The sequence shown here is derived from an EMBL/GenBank/DDBJ whole genome shotgun (WGS) entry which is preliminary data.</text>
</comment>
<feature type="region of interest" description="Disordered" evidence="6">
    <location>
        <begin position="24"/>
        <end position="44"/>
    </location>
</feature>
<dbReference type="Gene3D" id="1.20.5.500">
    <property type="entry name" value="Single helix bin"/>
    <property type="match status" value="1"/>
</dbReference>
<gene>
    <name evidence="7" type="ORF">P691DRAFT_711101</name>
</gene>
<keyword evidence="3" id="KW-0496">Mitochondrion</keyword>
<name>A0A9P5X5L6_9AGAR</name>
<dbReference type="EMBL" id="MU151336">
    <property type="protein sequence ID" value="KAF9444947.1"/>
    <property type="molecule type" value="Genomic_DNA"/>
</dbReference>
<comment type="similarity">
    <text evidence="2 4">Belongs to the ATPase inhibitor family.</text>
</comment>
<dbReference type="GO" id="GO:0005739">
    <property type="term" value="C:mitochondrion"/>
    <property type="evidence" value="ECO:0007669"/>
    <property type="project" value="UniProtKB-SubCell"/>
</dbReference>
<evidence type="ECO:0000256" key="2">
    <source>
        <dbReference type="ARBA" id="ARBA00010901"/>
    </source>
</evidence>
<evidence type="ECO:0000256" key="5">
    <source>
        <dbReference type="SAM" id="Coils"/>
    </source>
</evidence>